<dbReference type="EMBL" id="CM002294">
    <property type="protein sequence ID" value="ESW16701.1"/>
    <property type="molecule type" value="Genomic_DNA"/>
</dbReference>
<name>V7BJF6_PHAVU</name>
<evidence type="ECO:0000313" key="2">
    <source>
        <dbReference type="EMBL" id="ESW16701.1"/>
    </source>
</evidence>
<dbReference type="Proteomes" id="UP000000226">
    <property type="component" value="Chromosome 7"/>
</dbReference>
<reference evidence="3" key="1">
    <citation type="journal article" date="2014" name="Nat. Genet.">
        <title>A reference genome for common bean and genome-wide analysis of dual domestications.</title>
        <authorList>
            <person name="Schmutz J."/>
            <person name="McClean P.E."/>
            <person name="Mamidi S."/>
            <person name="Wu G.A."/>
            <person name="Cannon S.B."/>
            <person name="Grimwood J."/>
            <person name="Jenkins J."/>
            <person name="Shu S."/>
            <person name="Song Q."/>
            <person name="Chavarro C."/>
            <person name="Torres-Torres M."/>
            <person name="Geffroy V."/>
            <person name="Moghaddam S.M."/>
            <person name="Gao D."/>
            <person name="Abernathy B."/>
            <person name="Barry K."/>
            <person name="Blair M."/>
            <person name="Brick M.A."/>
            <person name="Chovatia M."/>
            <person name="Gepts P."/>
            <person name="Goodstein D.M."/>
            <person name="Gonzales M."/>
            <person name="Hellsten U."/>
            <person name="Hyten D.L."/>
            <person name="Jia G."/>
            <person name="Kelly J.D."/>
            <person name="Kudrna D."/>
            <person name="Lee R."/>
            <person name="Richard M.M."/>
            <person name="Miklas P.N."/>
            <person name="Osorno J.M."/>
            <person name="Rodrigues J."/>
            <person name="Thareau V."/>
            <person name="Urrea C.A."/>
            <person name="Wang M."/>
            <person name="Yu Y."/>
            <person name="Zhang M."/>
            <person name="Wing R.A."/>
            <person name="Cregan P.B."/>
            <person name="Rokhsar D.S."/>
            <person name="Jackson S.A."/>
        </authorList>
    </citation>
    <scope>NUCLEOTIDE SEQUENCE [LARGE SCALE GENOMIC DNA]</scope>
    <source>
        <strain evidence="3">cv. G19833</strain>
    </source>
</reference>
<dbReference type="Gramene" id="ESW16701">
    <property type="protein sequence ID" value="ESW16701"/>
    <property type="gene ID" value="PHAVU_007G178500g"/>
</dbReference>
<feature type="compositionally biased region" description="Acidic residues" evidence="1">
    <location>
        <begin position="220"/>
        <end position="231"/>
    </location>
</feature>
<organism evidence="2 3">
    <name type="scientific">Phaseolus vulgaris</name>
    <name type="common">Kidney bean</name>
    <name type="synonym">French bean</name>
    <dbReference type="NCBI Taxonomy" id="3885"/>
    <lineage>
        <taxon>Eukaryota</taxon>
        <taxon>Viridiplantae</taxon>
        <taxon>Streptophyta</taxon>
        <taxon>Embryophyta</taxon>
        <taxon>Tracheophyta</taxon>
        <taxon>Spermatophyta</taxon>
        <taxon>Magnoliopsida</taxon>
        <taxon>eudicotyledons</taxon>
        <taxon>Gunneridae</taxon>
        <taxon>Pentapetalae</taxon>
        <taxon>rosids</taxon>
        <taxon>fabids</taxon>
        <taxon>Fabales</taxon>
        <taxon>Fabaceae</taxon>
        <taxon>Papilionoideae</taxon>
        <taxon>50 kb inversion clade</taxon>
        <taxon>NPAAA clade</taxon>
        <taxon>indigoferoid/millettioid clade</taxon>
        <taxon>Phaseoleae</taxon>
        <taxon>Phaseolus</taxon>
    </lineage>
</organism>
<feature type="compositionally biased region" description="Polar residues" evidence="1">
    <location>
        <begin position="234"/>
        <end position="247"/>
    </location>
</feature>
<gene>
    <name evidence="2" type="ORF">PHAVU_007G178500g</name>
</gene>
<evidence type="ECO:0000256" key="1">
    <source>
        <dbReference type="SAM" id="MobiDB-lite"/>
    </source>
</evidence>
<keyword evidence="3" id="KW-1185">Reference proteome</keyword>
<protein>
    <submittedName>
        <fullName evidence="2">Uncharacterized protein</fullName>
    </submittedName>
</protein>
<evidence type="ECO:0000313" key="3">
    <source>
        <dbReference type="Proteomes" id="UP000000226"/>
    </source>
</evidence>
<feature type="region of interest" description="Disordered" evidence="1">
    <location>
        <begin position="189"/>
        <end position="247"/>
    </location>
</feature>
<dbReference type="PANTHER" id="PTHR32166:SF122">
    <property type="entry name" value="OS09G0499600 PROTEIN"/>
    <property type="match status" value="1"/>
</dbReference>
<dbReference type="PANTHER" id="PTHR32166">
    <property type="entry name" value="OSJNBA0013A04.12 PROTEIN"/>
    <property type="match status" value="1"/>
</dbReference>
<sequence>MASNSLGDATKKGSGIGPKIDLVWSHYVLIDGEARNVKCKYCEKVLIGGIYQLKHRLAGTSKRIVQEDAWVHGAKFKPPSYHEIRVKYLKQDVEKTNVILGEHKLFLKRTVPNYLVNSPKWRSIDASNICKTAEKKFRMMDVVVEEVREENLIQIVVDNATNYKAVEDKKANSSLDALDEDILVEVGEDEDASRGGVAAPMDNLEVPPIAENDEGHRDDINEDEDHVEEGNDYPTFNMTNQSQNHQL</sequence>
<dbReference type="AlphaFoldDB" id="V7BJF6"/>
<proteinExistence type="predicted"/>
<accession>V7BJF6</accession>